<feature type="domain" description="RING-type" evidence="4">
    <location>
        <begin position="9"/>
        <end position="58"/>
    </location>
</feature>
<gene>
    <name evidence="5" type="ORF">FSP39_020888</name>
</gene>
<accession>A0AA89BRN5</accession>
<name>A0AA89BRN5_PINIB</name>
<dbReference type="EMBL" id="VSWD01000010">
    <property type="protein sequence ID" value="KAK3091571.1"/>
    <property type="molecule type" value="Genomic_DNA"/>
</dbReference>
<dbReference type="PANTHER" id="PTHR37445">
    <property type="entry name" value="PROTEIN CBG24663"/>
    <property type="match status" value="1"/>
</dbReference>
<keyword evidence="1 3" id="KW-0863">Zinc-finger</keyword>
<keyword evidence="2" id="KW-0862">Zinc</keyword>
<dbReference type="AlphaFoldDB" id="A0AA89BRN5"/>
<proteinExistence type="predicted"/>
<dbReference type="InterPro" id="IPR001841">
    <property type="entry name" value="Znf_RING"/>
</dbReference>
<evidence type="ECO:0000256" key="3">
    <source>
        <dbReference type="PROSITE-ProRule" id="PRU00175"/>
    </source>
</evidence>
<keyword evidence="6" id="KW-1185">Reference proteome</keyword>
<reference evidence="5" key="1">
    <citation type="submission" date="2019-08" db="EMBL/GenBank/DDBJ databases">
        <title>The improved chromosome-level genome for the pearl oyster Pinctada fucata martensii using PacBio sequencing and Hi-C.</title>
        <authorList>
            <person name="Zheng Z."/>
        </authorList>
    </citation>
    <scope>NUCLEOTIDE SEQUENCE</scope>
    <source>
        <strain evidence="5">ZZ-2019</strain>
        <tissue evidence="5">Adductor muscle</tissue>
    </source>
</reference>
<dbReference type="Gene3D" id="3.30.40.10">
    <property type="entry name" value="Zinc/RING finger domain, C3HC4 (zinc finger)"/>
    <property type="match status" value="1"/>
</dbReference>
<dbReference type="InterPro" id="IPR013083">
    <property type="entry name" value="Znf_RING/FYVE/PHD"/>
</dbReference>
<protein>
    <recommendedName>
        <fullName evidence="4">RING-type domain-containing protein</fullName>
    </recommendedName>
</protein>
<organism evidence="5 6">
    <name type="scientific">Pinctada imbricata</name>
    <name type="common">Atlantic pearl-oyster</name>
    <name type="synonym">Pinctada martensii</name>
    <dbReference type="NCBI Taxonomy" id="66713"/>
    <lineage>
        <taxon>Eukaryota</taxon>
        <taxon>Metazoa</taxon>
        <taxon>Spiralia</taxon>
        <taxon>Lophotrochozoa</taxon>
        <taxon>Mollusca</taxon>
        <taxon>Bivalvia</taxon>
        <taxon>Autobranchia</taxon>
        <taxon>Pteriomorphia</taxon>
        <taxon>Pterioida</taxon>
        <taxon>Pterioidea</taxon>
        <taxon>Pteriidae</taxon>
        <taxon>Pinctada</taxon>
    </lineage>
</organism>
<dbReference type="Proteomes" id="UP001186944">
    <property type="component" value="Unassembled WGS sequence"/>
</dbReference>
<evidence type="ECO:0000313" key="6">
    <source>
        <dbReference type="Proteomes" id="UP001186944"/>
    </source>
</evidence>
<dbReference type="PANTHER" id="PTHR37445:SF3">
    <property type="entry name" value="ZINC FINGER PHD-TYPE DOMAIN-CONTAINING PROTEIN"/>
    <property type="match status" value="1"/>
</dbReference>
<sequence length="286" mass="33628">MVKDDIWVCEVCDQEFPDPDAKMLECQKHFCIKCLKKSENEYDIIAASDMMWFCVQCREKVEKNIKIDIDIETRCKEIMQNYESRITKLETDIRSKCDIEDVRDIVKDEVSAIQNAQANVNPGDCKPNATAIIEEIEQRKLRERNFVVHGTEELISDKREDRIEHDINVASTLLDICKVEHNENDIVKATRIGKYDKDKRKRPLVVTLKSSETKRQFFRNLKYLRESDHVLKDCRVTNDLTKSERDLESKLFKETKALESEASGEFRFKVRGPPWDRKVVRIPVRK</sequence>
<evidence type="ECO:0000313" key="5">
    <source>
        <dbReference type="EMBL" id="KAK3091571.1"/>
    </source>
</evidence>
<evidence type="ECO:0000256" key="2">
    <source>
        <dbReference type="ARBA" id="ARBA00022833"/>
    </source>
</evidence>
<dbReference type="GO" id="GO:0008270">
    <property type="term" value="F:zinc ion binding"/>
    <property type="evidence" value="ECO:0007669"/>
    <property type="project" value="UniProtKB-KW"/>
</dbReference>
<keyword evidence="1 3" id="KW-0479">Metal-binding</keyword>
<dbReference type="PROSITE" id="PS50089">
    <property type="entry name" value="ZF_RING_2"/>
    <property type="match status" value="1"/>
</dbReference>
<evidence type="ECO:0000259" key="4">
    <source>
        <dbReference type="PROSITE" id="PS50089"/>
    </source>
</evidence>
<evidence type="ECO:0000256" key="1">
    <source>
        <dbReference type="ARBA" id="ARBA00022771"/>
    </source>
</evidence>
<comment type="caution">
    <text evidence="5">The sequence shown here is derived from an EMBL/GenBank/DDBJ whole genome shotgun (WGS) entry which is preliminary data.</text>
</comment>